<organism evidence="2 3">
    <name type="scientific">Nicotiana attenuata</name>
    <name type="common">Coyote tobacco</name>
    <dbReference type="NCBI Taxonomy" id="49451"/>
    <lineage>
        <taxon>Eukaryota</taxon>
        <taxon>Viridiplantae</taxon>
        <taxon>Streptophyta</taxon>
        <taxon>Embryophyta</taxon>
        <taxon>Tracheophyta</taxon>
        <taxon>Spermatophyta</taxon>
        <taxon>Magnoliopsida</taxon>
        <taxon>eudicotyledons</taxon>
        <taxon>Gunneridae</taxon>
        <taxon>Pentapetalae</taxon>
        <taxon>asterids</taxon>
        <taxon>lamiids</taxon>
        <taxon>Solanales</taxon>
        <taxon>Solanaceae</taxon>
        <taxon>Nicotianoideae</taxon>
        <taxon>Nicotianeae</taxon>
        <taxon>Nicotiana</taxon>
    </lineage>
</organism>
<dbReference type="Gramene" id="OIT19978">
    <property type="protein sequence ID" value="OIT19978"/>
    <property type="gene ID" value="A4A49_39474"/>
</dbReference>
<protein>
    <submittedName>
        <fullName evidence="2">V-type proton atpase subunit a1</fullName>
    </submittedName>
</protein>
<reference evidence="2" key="1">
    <citation type="submission" date="2016-11" db="EMBL/GenBank/DDBJ databases">
        <title>The genome of Nicotiana attenuata.</title>
        <authorList>
            <person name="Xu S."/>
            <person name="Brockmoeller T."/>
            <person name="Gaquerel E."/>
            <person name="Navarro A."/>
            <person name="Kuhl H."/>
            <person name="Gase K."/>
            <person name="Ling Z."/>
            <person name="Zhou W."/>
            <person name="Kreitzer C."/>
            <person name="Stanke M."/>
            <person name="Tang H."/>
            <person name="Lyons E."/>
            <person name="Pandey P."/>
            <person name="Pandey S.P."/>
            <person name="Timmermann B."/>
            <person name="Baldwin I.T."/>
        </authorList>
    </citation>
    <scope>NUCLEOTIDE SEQUENCE [LARGE SCALE GENOMIC DNA]</scope>
    <source>
        <strain evidence="2">UT</strain>
    </source>
</reference>
<comment type="caution">
    <text evidence="2">The sequence shown here is derived from an EMBL/GenBank/DDBJ whole genome shotgun (WGS) entry which is preliminary data.</text>
</comment>
<evidence type="ECO:0000313" key="2">
    <source>
        <dbReference type="EMBL" id="OIT19978.1"/>
    </source>
</evidence>
<evidence type="ECO:0000313" key="3">
    <source>
        <dbReference type="Proteomes" id="UP000187609"/>
    </source>
</evidence>
<keyword evidence="3" id="KW-1185">Reference proteome</keyword>
<proteinExistence type="predicted"/>
<dbReference type="Proteomes" id="UP000187609">
    <property type="component" value="Unassembled WGS sequence"/>
</dbReference>
<feature type="coiled-coil region" evidence="1">
    <location>
        <begin position="5"/>
        <end position="32"/>
    </location>
</feature>
<name>A0A1J6JQB9_NICAT</name>
<sequence length="1188" mass="135536">MTSDMEKIRELVEKLNSQISNINESYDRMELNLINSVRNLGGENLGSLNFWTLKREPENPLQTSYRSPFQNSPPYIHNFTPPTSQFEILKQHSFVGYQPFPSNLCRQPEFVATSPNFWPTGGYTSSAYSSYTNVRPYAMCNSHQYYSNHLTRNPYSHGVKFGVDPYAYQYYNAYPNSYGGIEYYGGGSYQEEHHYNGFSTGLFSYHEAAEVIPTEFGLVEFEQSKEEQHFSLEHKVFDERPISEVVAPLDNSASLSDDRLKNEAMIRAGVSIVQARMETTRPDTEQISKVVGMPDIFSEEESSRGVKPLNGMDCAVLETLLEPIVSPLNSSYSVKVNMADTSSLAILTPKHKPLSTKDGTLHLTEDLLKCHQDYQNSRAVNGDIWRTYRSTKFAEEGHSSTLDKAKQLKESNCSTQETHVCNEEWDKANFKSEIEKTIEICREYVRQFGISFFCLEVLDRALIQPMEMRLVGLIIEREEYVRQFGISFFCLEVLDRALIQPMEMRLVGLIIVKLLKKFCEMIAQEVEKHFNSALLRWLNKILVLGPMSHEQLRQIGGFEFYYIDPGIVAVNEHYFELLFEQSAIWEWPHTKSHSFGFVGDAEIKEWNLLVGLLKLAFQLPCPSFDIEMQWKGSGAHVSQYCSVDQHLKQFPLGGELPTISIKVLLVLGKNLIIGDFSEIPFNPGVVIYSFLHITLEDKGGFKGRYNWQNHGIGVRSCCQGSYYINEFNYGAKHGFVLYYFAHKCYIYKRSWQENCKKNYRRYTSRIVDTSYGKGDSNNLNSPLSPLTDVVLRVIQAACSSLVLSVHGWKILESSPLGVLLDPKIIGSRFLVYGIGKESSVYHCLDVFCNVGISVVLVKYKDVYPIGPDPSWRSRCPKAFLMFPKMKLSIWGNMKQMMLKQLLSSLPVSFFSSSPCSMQHLIISLSWLFRCHDLLIVFKRCTGSQEDLHHVMTYRIHFEALDVHRICWEYNVPHVVLMLLAIFLVSATQVSVTVMDMVNEKSKLCSCGLRPEASRRKDSTRKSQSPIVKLSELGLEVVALVVALASVVTLVPKEIILWYNKETADMKSHSHILFNDEQLLVVATSIELVRWDNFAFLSCSYMVAEHTEIVLCLDGCVSTSGRTLMLTKEEDLLCKCFESMIFYLYFLEDKEVLKGGELIRFKMEEVGATIGACTMGLQSYTVKLVRRVG</sequence>
<dbReference type="STRING" id="49451.A0A1J6JQB9"/>
<evidence type="ECO:0000256" key="1">
    <source>
        <dbReference type="SAM" id="Coils"/>
    </source>
</evidence>
<gene>
    <name evidence="2" type="primary">VHA-A1_0</name>
    <name evidence="2" type="ORF">A4A49_39474</name>
</gene>
<dbReference type="AlphaFoldDB" id="A0A1J6JQB9"/>
<keyword evidence="1" id="KW-0175">Coiled coil</keyword>
<accession>A0A1J6JQB9</accession>
<dbReference type="EMBL" id="MJEQ01005909">
    <property type="protein sequence ID" value="OIT19978.1"/>
    <property type="molecule type" value="Genomic_DNA"/>
</dbReference>